<dbReference type="OrthoDB" id="9804242at2"/>
<keyword evidence="10" id="KW-0511">Multifunctional enzyme</keyword>
<feature type="binding site" evidence="10">
    <location>
        <position position="395"/>
    </location>
    <ligand>
        <name>substrate</name>
    </ligand>
</feature>
<keyword evidence="12" id="KW-1185">Reference proteome</keyword>
<comment type="caution">
    <text evidence="10">Lacks conserved residue(s) required for the propagation of feature annotation.</text>
</comment>
<comment type="catalytic activity">
    <reaction evidence="10">
        <text>N(2)-acetyl-L-ornithine + L-glutamate = N-acetyl-L-glutamate + L-ornithine</text>
        <dbReference type="Rhea" id="RHEA:15349"/>
        <dbReference type="ChEBI" id="CHEBI:29985"/>
        <dbReference type="ChEBI" id="CHEBI:44337"/>
        <dbReference type="ChEBI" id="CHEBI:46911"/>
        <dbReference type="ChEBI" id="CHEBI:57805"/>
        <dbReference type="EC" id="2.3.1.35"/>
    </reaction>
</comment>
<gene>
    <name evidence="10" type="primary">argJ</name>
    <name evidence="11" type="ordered locus">Tlet_0366</name>
</gene>
<keyword evidence="7 10" id="KW-0808">Transferase</keyword>
<feature type="binding site" evidence="10">
    <location>
        <position position="168"/>
    </location>
    <ligand>
        <name>substrate</name>
    </ligand>
</feature>
<dbReference type="STRING" id="416591.Tlet_0366"/>
<dbReference type="GO" id="GO:0004042">
    <property type="term" value="F:L-glutamate N-acetyltransferase activity"/>
    <property type="evidence" value="ECO:0007669"/>
    <property type="project" value="UniProtKB-UniRule"/>
</dbReference>
<dbReference type="AlphaFoldDB" id="A8F449"/>
<feature type="active site" description="Nucleophile" evidence="10">
    <location>
        <position position="179"/>
    </location>
</feature>
<reference evidence="11 12" key="2">
    <citation type="journal article" date="2009" name="Proc. Natl. Acad. Sci. U.S.A.">
        <title>On the chimeric nature, thermophilic origin, and phylogenetic placement of the Thermotogales.</title>
        <authorList>
            <person name="Zhaxybayeva O."/>
            <person name="Swithers K.S."/>
            <person name="Lapierre P."/>
            <person name="Fournier G.P."/>
            <person name="Bickhart D.M."/>
            <person name="DeBoy R.T."/>
            <person name="Nelson K.E."/>
            <person name="Nesbo C.L."/>
            <person name="Doolittle W.F."/>
            <person name="Gogarten J.P."/>
            <person name="Noll K.M."/>
        </authorList>
    </citation>
    <scope>NUCLEOTIDE SEQUENCE [LARGE SCALE GENOMIC DNA]</scope>
    <source>
        <strain evidence="12">ATCC BAA-301 / DSM 14385 / NBRC 107922 / TMO</strain>
    </source>
</reference>
<dbReference type="GO" id="GO:0006526">
    <property type="term" value="P:L-arginine biosynthetic process"/>
    <property type="evidence" value="ECO:0007669"/>
    <property type="project" value="UniProtKB-UniRule"/>
</dbReference>
<keyword evidence="5 10" id="KW-0055">Arginine biosynthesis</keyword>
<evidence type="ECO:0000256" key="3">
    <source>
        <dbReference type="ARBA" id="ARBA00011475"/>
    </source>
</evidence>
<dbReference type="NCBIfam" id="TIGR00120">
    <property type="entry name" value="ArgJ"/>
    <property type="match status" value="1"/>
</dbReference>
<keyword evidence="4 10" id="KW-0963">Cytoplasm</keyword>
<dbReference type="EC" id="2.3.1.1" evidence="10"/>
<comment type="similarity">
    <text evidence="2 10">Belongs to the ArgJ family.</text>
</comment>
<keyword evidence="6 10" id="KW-0028">Amino-acid biosynthesis</keyword>
<dbReference type="PANTHER" id="PTHR23100:SF0">
    <property type="entry name" value="ARGININE BIOSYNTHESIS BIFUNCTIONAL PROTEIN ARGJ, MITOCHONDRIAL"/>
    <property type="match status" value="1"/>
</dbReference>
<dbReference type="RefSeq" id="WP_012002414.1">
    <property type="nucleotide sequence ID" value="NC_009828.1"/>
</dbReference>
<dbReference type="HAMAP" id="MF_01106">
    <property type="entry name" value="ArgJ"/>
    <property type="match status" value="1"/>
</dbReference>
<dbReference type="Gene3D" id="3.60.70.12">
    <property type="entry name" value="L-amino peptidase D-ALA esterase/amidase"/>
    <property type="match status" value="1"/>
</dbReference>
<evidence type="ECO:0000313" key="11">
    <source>
        <dbReference type="EMBL" id="ABV32933.1"/>
    </source>
</evidence>
<reference evidence="11 12" key="1">
    <citation type="submission" date="2007-08" db="EMBL/GenBank/DDBJ databases">
        <title>Complete sequence of Thermotoga lettingae TMO.</title>
        <authorList>
            <consortium name="US DOE Joint Genome Institute"/>
            <person name="Copeland A."/>
            <person name="Lucas S."/>
            <person name="Lapidus A."/>
            <person name="Barry K."/>
            <person name="Glavina del Rio T."/>
            <person name="Dalin E."/>
            <person name="Tice H."/>
            <person name="Pitluck S."/>
            <person name="Foster B."/>
            <person name="Bruce D."/>
            <person name="Schmutz J."/>
            <person name="Larimer F."/>
            <person name="Land M."/>
            <person name="Hauser L."/>
            <person name="Kyrpides N."/>
            <person name="Mikhailova N."/>
            <person name="Nelson K."/>
            <person name="Gogarten J.P."/>
            <person name="Noll K."/>
            <person name="Richardson P."/>
        </authorList>
    </citation>
    <scope>NUCLEOTIDE SEQUENCE [LARGE SCALE GENOMIC DNA]</scope>
    <source>
        <strain evidence="12">ATCC BAA-301 / DSM 14385 / NBRC 107922 / TMO</strain>
    </source>
</reference>
<comment type="subunit">
    <text evidence="3 10">Heterotetramer of two alpha and two beta chains.</text>
</comment>
<dbReference type="CDD" id="cd02152">
    <property type="entry name" value="OAT"/>
    <property type="match status" value="1"/>
</dbReference>
<feature type="chain" id="PRO_5023213572" description="Arginine biosynthesis bifunctional protein ArgJ alpha chain" evidence="10">
    <location>
        <begin position="1"/>
        <end position="178"/>
    </location>
</feature>
<dbReference type="PANTHER" id="PTHR23100">
    <property type="entry name" value="ARGININE BIOSYNTHESIS BIFUNCTIONAL PROTEIN ARGJ"/>
    <property type="match status" value="1"/>
</dbReference>
<comment type="pathway">
    <text evidence="10">Amino-acid biosynthesis; L-arginine biosynthesis; N(2)-acetyl-L-ornithine from L-glutamate: step 1/4.</text>
</comment>
<keyword evidence="9 10" id="KW-0012">Acyltransferase</keyword>
<dbReference type="Proteomes" id="UP000002016">
    <property type="component" value="Chromosome"/>
</dbReference>
<sequence>MNIPKGFKFSGLHCGIKRYRKDIALAYSEKECVTSGFFTTNAIKAAPVLHNIQVLKENSENIRALIVNSKIANSCTGEEGLQNAFKMAKITAQKLHIDSRSVLVASTGIIGIQLPMEKVEYGIDAAVKKLDSDVISFAEAIMTTDTTVKISFRKINVPQEVILLGIAKGSGMIHPNLSTMLAFIFTDAKIPFYTLKELLKKSIDKTYNMIDVDGDMSTNDMVLMFCNGAANVEIKEKTAAYDKFSRALDEINTELAKKIVSDGEGASKVIEVRVANAPDEATAKKVARSICSSNLVKTAIHGADTNWGRIIAAAGSSQTFFSLEMVDLHISDGKEEICVFEKGKSQAFNEENLRRVLSSREIFLLLNMNTSNSSATAWGCDLTEKYIQINGRYKT</sequence>
<evidence type="ECO:0000256" key="6">
    <source>
        <dbReference type="ARBA" id="ARBA00022605"/>
    </source>
</evidence>
<evidence type="ECO:0000256" key="1">
    <source>
        <dbReference type="ARBA" id="ARBA00004496"/>
    </source>
</evidence>
<comment type="catalytic activity">
    <reaction evidence="10">
        <text>L-glutamate + acetyl-CoA = N-acetyl-L-glutamate + CoA + H(+)</text>
        <dbReference type="Rhea" id="RHEA:24292"/>
        <dbReference type="ChEBI" id="CHEBI:15378"/>
        <dbReference type="ChEBI" id="CHEBI:29985"/>
        <dbReference type="ChEBI" id="CHEBI:44337"/>
        <dbReference type="ChEBI" id="CHEBI:57287"/>
        <dbReference type="ChEBI" id="CHEBI:57288"/>
        <dbReference type="EC" id="2.3.1.1"/>
    </reaction>
</comment>
<evidence type="ECO:0000256" key="10">
    <source>
        <dbReference type="HAMAP-Rule" id="MF_01106"/>
    </source>
</evidence>
<evidence type="ECO:0000256" key="5">
    <source>
        <dbReference type="ARBA" id="ARBA00022571"/>
    </source>
</evidence>
<dbReference type="Pfam" id="PF01960">
    <property type="entry name" value="ArgJ"/>
    <property type="match status" value="1"/>
</dbReference>
<dbReference type="UniPathway" id="UPA00068">
    <property type="reaction ID" value="UER00106"/>
</dbReference>
<dbReference type="MEROPS" id="T05.002"/>
<dbReference type="GO" id="GO:0006592">
    <property type="term" value="P:ornithine biosynthetic process"/>
    <property type="evidence" value="ECO:0007669"/>
    <property type="project" value="TreeGrafter"/>
</dbReference>
<feature type="binding site" evidence="10">
    <location>
        <position position="143"/>
    </location>
    <ligand>
        <name>substrate</name>
    </ligand>
</feature>
<dbReference type="InterPro" id="IPR016117">
    <property type="entry name" value="ArgJ-like_dom_sf"/>
</dbReference>
<dbReference type="InterPro" id="IPR042195">
    <property type="entry name" value="ArgJ_beta_C"/>
</dbReference>
<evidence type="ECO:0000313" key="12">
    <source>
        <dbReference type="Proteomes" id="UP000002016"/>
    </source>
</evidence>
<comment type="pathway">
    <text evidence="10">Amino-acid biosynthesis; L-arginine biosynthesis; L-ornithine and N-acetyl-L-glutamate from L-glutamate and N(2)-acetyl-L-ornithine (cyclic): step 1/1.</text>
</comment>
<dbReference type="Gene3D" id="3.10.20.340">
    <property type="entry name" value="ArgJ beta chain, C-terminal domain"/>
    <property type="match status" value="1"/>
</dbReference>
<feature type="binding site" evidence="10">
    <location>
        <position position="179"/>
    </location>
    <ligand>
        <name>substrate</name>
    </ligand>
</feature>
<protein>
    <recommendedName>
        <fullName evidence="10">Arginine biosynthesis bifunctional protein ArgJ</fullName>
    </recommendedName>
    <domain>
        <recommendedName>
            <fullName evidence="10">Glutamate N-acetyltransferase</fullName>
            <ecNumber evidence="10">2.3.1.35</ecNumber>
        </recommendedName>
        <alternativeName>
            <fullName evidence="10">Ornithine acetyltransferase</fullName>
            <shortName evidence="10">OATase</shortName>
        </alternativeName>
        <alternativeName>
            <fullName evidence="10">Ornithine transacetylase</fullName>
        </alternativeName>
    </domain>
    <domain>
        <recommendedName>
            <fullName evidence="10">Amino-acid acetyltransferase</fullName>
            <ecNumber evidence="10">2.3.1.1</ecNumber>
        </recommendedName>
        <alternativeName>
            <fullName evidence="10">N-acetylglutamate synthase</fullName>
            <shortName evidence="10">AGSase</shortName>
        </alternativeName>
    </domain>
    <component>
        <recommendedName>
            <fullName evidence="10">Arginine biosynthesis bifunctional protein ArgJ alpha chain</fullName>
        </recommendedName>
    </component>
    <component>
        <recommendedName>
            <fullName evidence="10">Arginine biosynthesis bifunctional protein ArgJ beta chain</fullName>
        </recommendedName>
    </component>
</protein>
<feature type="binding site" evidence="10">
    <location>
        <position position="390"/>
    </location>
    <ligand>
        <name>substrate</name>
    </ligand>
</feature>
<evidence type="ECO:0000256" key="7">
    <source>
        <dbReference type="ARBA" id="ARBA00022679"/>
    </source>
</evidence>
<name>A8F449_PSELT</name>
<keyword evidence="8 10" id="KW-0068">Autocatalytic cleavage</keyword>
<evidence type="ECO:0000256" key="9">
    <source>
        <dbReference type="ARBA" id="ARBA00023315"/>
    </source>
</evidence>
<dbReference type="KEGG" id="tle:Tlet_0366"/>
<dbReference type="HOGENOM" id="CLU_027172_1_0_0"/>
<comment type="function">
    <text evidence="10">Catalyzes two activities which are involved in the cyclic version of arginine biosynthesis: the synthesis of N-acetylglutamate from glutamate and acetyl-CoA as the acetyl donor, and of ornithine by transacetylation between N(2)-acetylornithine and glutamate.</text>
</comment>
<dbReference type="FunFam" id="3.10.20.340:FF:000003">
    <property type="entry name" value="Arginine biosynthesis bifunctional protein ArgJ"/>
    <property type="match status" value="1"/>
</dbReference>
<feature type="chain" id="PRO_5023213573" description="Arginine biosynthesis bifunctional protein ArgJ beta chain" evidence="10">
    <location>
        <begin position="179"/>
        <end position="395"/>
    </location>
</feature>
<dbReference type="EMBL" id="CP000812">
    <property type="protein sequence ID" value="ABV32933.1"/>
    <property type="molecule type" value="Genomic_DNA"/>
</dbReference>
<evidence type="ECO:0000256" key="2">
    <source>
        <dbReference type="ARBA" id="ARBA00006774"/>
    </source>
</evidence>
<dbReference type="GO" id="GO:0004358">
    <property type="term" value="F:L-glutamate N-acetyltransferase activity, acting on acetyl-L-ornithine as donor"/>
    <property type="evidence" value="ECO:0007669"/>
    <property type="project" value="UniProtKB-UniRule"/>
</dbReference>
<proteinExistence type="inferred from homology"/>
<dbReference type="eggNOG" id="COG1364">
    <property type="taxonomic scope" value="Bacteria"/>
</dbReference>
<evidence type="ECO:0000256" key="4">
    <source>
        <dbReference type="ARBA" id="ARBA00022490"/>
    </source>
</evidence>
<comment type="subcellular location">
    <subcellularLocation>
        <location evidence="1 10">Cytoplasm</location>
    </subcellularLocation>
</comment>
<feature type="site" description="Involved in the stabilization of negative charge on the oxyanion by the formation of the oxyanion hole" evidence="10">
    <location>
        <position position="107"/>
    </location>
</feature>
<dbReference type="FunFam" id="3.60.70.12:FF:000001">
    <property type="entry name" value="Arginine biosynthesis bifunctional protein ArgJ, chloroplastic"/>
    <property type="match status" value="1"/>
</dbReference>
<feature type="binding site" evidence="10">
    <location>
        <position position="264"/>
    </location>
    <ligand>
        <name>substrate</name>
    </ligand>
</feature>
<dbReference type="NCBIfam" id="NF003802">
    <property type="entry name" value="PRK05388.1"/>
    <property type="match status" value="1"/>
</dbReference>
<accession>A8F449</accession>
<dbReference type="SUPFAM" id="SSF56266">
    <property type="entry name" value="DmpA/ArgJ-like"/>
    <property type="match status" value="1"/>
</dbReference>
<dbReference type="InterPro" id="IPR002813">
    <property type="entry name" value="Arg_biosynth_ArgJ"/>
</dbReference>
<feature type="site" description="Involved in the stabilization of negative charge on the oxyanion by the formation of the oxyanion hole" evidence="10">
    <location>
        <position position="108"/>
    </location>
</feature>
<dbReference type="EC" id="2.3.1.35" evidence="10"/>
<evidence type="ECO:0000256" key="8">
    <source>
        <dbReference type="ARBA" id="ARBA00022813"/>
    </source>
</evidence>
<organism evidence="11 12">
    <name type="scientific">Pseudothermotoga lettingae (strain ATCC BAA-301 / DSM 14385 / NBRC 107922 / TMO)</name>
    <name type="common">Thermotoga lettingae</name>
    <dbReference type="NCBI Taxonomy" id="416591"/>
    <lineage>
        <taxon>Bacteria</taxon>
        <taxon>Thermotogati</taxon>
        <taxon>Thermotogota</taxon>
        <taxon>Thermotogae</taxon>
        <taxon>Thermotogales</taxon>
        <taxon>Thermotogaceae</taxon>
        <taxon>Pseudothermotoga</taxon>
    </lineage>
</organism>
<dbReference type="GO" id="GO:0005737">
    <property type="term" value="C:cytoplasm"/>
    <property type="evidence" value="ECO:0007669"/>
    <property type="project" value="UniProtKB-SubCell"/>
</dbReference>